<sequence length="83" mass="9662">MKKHCLYFSKRPISAMRPLSVISVKAIEKNPSKKNCEKPCKYFLKAAEGEYRKACLKTAACYVMEKELKEDHEEAFKWEEKSG</sequence>
<dbReference type="EMBL" id="ACDP02000010">
    <property type="protein sequence ID" value="EEO27952.2"/>
    <property type="molecule type" value="Genomic_DNA"/>
</dbReference>
<name>C3X416_9BURK</name>
<comment type="caution">
    <text evidence="1">The sequence shown here is derived from an EMBL/GenBank/DDBJ whole genome shotgun (WGS) entry which is preliminary data.</text>
</comment>
<keyword evidence="2" id="KW-1185">Reference proteome</keyword>
<accession>C3X416</accession>
<organism evidence="1 2">
    <name type="scientific">Oxalobacter paraformigenes</name>
    <dbReference type="NCBI Taxonomy" id="556268"/>
    <lineage>
        <taxon>Bacteria</taxon>
        <taxon>Pseudomonadati</taxon>
        <taxon>Pseudomonadota</taxon>
        <taxon>Betaproteobacteria</taxon>
        <taxon>Burkholderiales</taxon>
        <taxon>Oxalobacteraceae</taxon>
        <taxon>Oxalobacter</taxon>
    </lineage>
</organism>
<evidence type="ECO:0000313" key="1">
    <source>
        <dbReference type="EMBL" id="EEO27952.2"/>
    </source>
</evidence>
<dbReference type="Proteomes" id="UP000003973">
    <property type="component" value="Unassembled WGS sequence"/>
</dbReference>
<reference evidence="1" key="1">
    <citation type="submission" date="2011-10" db="EMBL/GenBank/DDBJ databases">
        <title>The Genome Sequence of Oxalobacter formigenes HOxBLS.</title>
        <authorList>
            <consortium name="The Broad Institute Genome Sequencing Platform"/>
            <person name="Earl A."/>
            <person name="Ward D."/>
            <person name="Feldgarden M."/>
            <person name="Gevers D."/>
            <person name="Allison M.J."/>
            <person name="Humphrey S."/>
            <person name="Young S.K."/>
            <person name="Zeng Q."/>
            <person name="Gargeya S."/>
            <person name="Fitzgerald M."/>
            <person name="Haas B."/>
            <person name="Abouelleil A."/>
            <person name="Alvarado L."/>
            <person name="Arachchi H.M."/>
            <person name="Berlin A."/>
            <person name="Brown A."/>
            <person name="Chapman S.B."/>
            <person name="Chen Z."/>
            <person name="Dunbar C."/>
            <person name="Freedman E."/>
            <person name="Gearin G."/>
            <person name="Goldberg J."/>
            <person name="Griggs A."/>
            <person name="Gujja S."/>
            <person name="Heiman D."/>
            <person name="Howarth C."/>
            <person name="Larson L."/>
            <person name="Lui A."/>
            <person name="MacDonald P.J.P."/>
            <person name="Montmayeur A."/>
            <person name="Murphy C."/>
            <person name="Neiman D."/>
            <person name="Pearson M."/>
            <person name="Priest M."/>
            <person name="Roberts A."/>
            <person name="Saif S."/>
            <person name="Shea T."/>
            <person name="Shenoy N."/>
            <person name="Sisk P."/>
            <person name="Stolte C."/>
            <person name="Sykes S."/>
            <person name="Wortman J."/>
            <person name="Nusbaum C."/>
            <person name="Birren B."/>
        </authorList>
    </citation>
    <scope>NUCLEOTIDE SEQUENCE [LARGE SCALE GENOMIC DNA]</scope>
    <source>
        <strain evidence="1">HOxBLS</strain>
    </source>
</reference>
<dbReference type="HOGENOM" id="CLU_2539347_0_0_4"/>
<protein>
    <submittedName>
        <fullName evidence="1">Uncharacterized protein</fullName>
    </submittedName>
</protein>
<proteinExistence type="predicted"/>
<gene>
    <name evidence="1" type="ORF">OFAG_01105</name>
</gene>
<evidence type="ECO:0000313" key="2">
    <source>
        <dbReference type="Proteomes" id="UP000003973"/>
    </source>
</evidence>
<dbReference type="AlphaFoldDB" id="C3X416"/>
<dbReference type="InterPro" id="IPR011990">
    <property type="entry name" value="TPR-like_helical_dom_sf"/>
</dbReference>
<dbReference type="Gene3D" id="1.25.40.10">
    <property type="entry name" value="Tetratricopeptide repeat domain"/>
    <property type="match status" value="1"/>
</dbReference>
<dbReference type="SUPFAM" id="SSF81901">
    <property type="entry name" value="HCP-like"/>
    <property type="match status" value="1"/>
</dbReference>